<name>A0A540KZ23_MALBA</name>
<keyword evidence="2" id="KW-1185">Reference proteome</keyword>
<protein>
    <submittedName>
        <fullName evidence="1">Uncharacterized protein</fullName>
    </submittedName>
</protein>
<evidence type="ECO:0000313" key="2">
    <source>
        <dbReference type="Proteomes" id="UP000315295"/>
    </source>
</evidence>
<comment type="caution">
    <text evidence="1">The sequence shown here is derived from an EMBL/GenBank/DDBJ whole genome shotgun (WGS) entry which is preliminary data.</text>
</comment>
<proteinExistence type="predicted"/>
<evidence type="ECO:0000313" key="1">
    <source>
        <dbReference type="EMBL" id="TQD79477.1"/>
    </source>
</evidence>
<dbReference type="AlphaFoldDB" id="A0A540KZ23"/>
<accession>A0A540KZ23</accession>
<dbReference type="EMBL" id="VIEB01000856">
    <property type="protein sequence ID" value="TQD79477.1"/>
    <property type="molecule type" value="Genomic_DNA"/>
</dbReference>
<sequence length="76" mass="8791">MRVVPQDGKNIFIQVGTNGIKQCQRPKADMKAEPITTTKYAKRRNCIWRTTRNPLMIMVVGKFVKGVCYLKIHLKK</sequence>
<gene>
    <name evidence="1" type="ORF">C1H46_034971</name>
</gene>
<organism evidence="1 2">
    <name type="scientific">Malus baccata</name>
    <name type="common">Siberian crab apple</name>
    <name type="synonym">Pyrus baccata</name>
    <dbReference type="NCBI Taxonomy" id="106549"/>
    <lineage>
        <taxon>Eukaryota</taxon>
        <taxon>Viridiplantae</taxon>
        <taxon>Streptophyta</taxon>
        <taxon>Embryophyta</taxon>
        <taxon>Tracheophyta</taxon>
        <taxon>Spermatophyta</taxon>
        <taxon>Magnoliopsida</taxon>
        <taxon>eudicotyledons</taxon>
        <taxon>Gunneridae</taxon>
        <taxon>Pentapetalae</taxon>
        <taxon>rosids</taxon>
        <taxon>fabids</taxon>
        <taxon>Rosales</taxon>
        <taxon>Rosaceae</taxon>
        <taxon>Amygdaloideae</taxon>
        <taxon>Maleae</taxon>
        <taxon>Malus</taxon>
    </lineage>
</organism>
<dbReference type="Proteomes" id="UP000315295">
    <property type="component" value="Unassembled WGS sequence"/>
</dbReference>
<reference evidence="1 2" key="1">
    <citation type="journal article" date="2019" name="G3 (Bethesda)">
        <title>Sequencing of a Wild Apple (Malus baccata) Genome Unravels the Differences Between Cultivated and Wild Apple Species Regarding Disease Resistance and Cold Tolerance.</title>
        <authorList>
            <person name="Chen X."/>
        </authorList>
    </citation>
    <scope>NUCLEOTIDE SEQUENCE [LARGE SCALE GENOMIC DNA]</scope>
    <source>
        <strain evidence="2">cv. Shandingzi</strain>
        <tissue evidence="1">Leaves</tissue>
    </source>
</reference>